<dbReference type="EMBL" id="KN832020">
    <property type="protein sequence ID" value="KIN98013.1"/>
    <property type="molecule type" value="Genomic_DNA"/>
</dbReference>
<organism evidence="1 2">
    <name type="scientific">Pisolithus tinctorius Marx 270</name>
    <dbReference type="NCBI Taxonomy" id="870435"/>
    <lineage>
        <taxon>Eukaryota</taxon>
        <taxon>Fungi</taxon>
        <taxon>Dikarya</taxon>
        <taxon>Basidiomycota</taxon>
        <taxon>Agaricomycotina</taxon>
        <taxon>Agaricomycetes</taxon>
        <taxon>Agaricomycetidae</taxon>
        <taxon>Boletales</taxon>
        <taxon>Sclerodermatineae</taxon>
        <taxon>Pisolithaceae</taxon>
        <taxon>Pisolithus</taxon>
    </lineage>
</organism>
<accession>A0A0C3NRU8</accession>
<sequence length="115" mass="12980">MFQSRESTQSRDRCKSVVSAKHVLQVVNPQIQARVLLPWTEFLANILPVLTTHHHQNQVSADLLSISCGPSIMSLWRPRKIGLMPCSVHKHSGNVPYVITSLPSSPLLRRAKRQH</sequence>
<dbReference type="Proteomes" id="UP000054217">
    <property type="component" value="Unassembled WGS sequence"/>
</dbReference>
<dbReference type="HOGENOM" id="CLU_2110006_0_0_1"/>
<name>A0A0C3NRU8_PISTI</name>
<reference evidence="2" key="2">
    <citation type="submission" date="2015-01" db="EMBL/GenBank/DDBJ databases">
        <title>Evolutionary Origins and Diversification of the Mycorrhizal Mutualists.</title>
        <authorList>
            <consortium name="DOE Joint Genome Institute"/>
            <consortium name="Mycorrhizal Genomics Consortium"/>
            <person name="Kohler A."/>
            <person name="Kuo A."/>
            <person name="Nagy L.G."/>
            <person name="Floudas D."/>
            <person name="Copeland A."/>
            <person name="Barry K.W."/>
            <person name="Cichocki N."/>
            <person name="Veneault-Fourrey C."/>
            <person name="LaButti K."/>
            <person name="Lindquist E.A."/>
            <person name="Lipzen A."/>
            <person name="Lundell T."/>
            <person name="Morin E."/>
            <person name="Murat C."/>
            <person name="Riley R."/>
            <person name="Ohm R."/>
            <person name="Sun H."/>
            <person name="Tunlid A."/>
            <person name="Henrissat B."/>
            <person name="Grigoriev I.V."/>
            <person name="Hibbett D.S."/>
            <person name="Martin F."/>
        </authorList>
    </citation>
    <scope>NUCLEOTIDE SEQUENCE [LARGE SCALE GENOMIC DNA]</scope>
    <source>
        <strain evidence="2">Marx 270</strain>
    </source>
</reference>
<dbReference type="AlphaFoldDB" id="A0A0C3NRU8"/>
<reference evidence="1 2" key="1">
    <citation type="submission" date="2014-04" db="EMBL/GenBank/DDBJ databases">
        <authorList>
            <consortium name="DOE Joint Genome Institute"/>
            <person name="Kuo A."/>
            <person name="Kohler A."/>
            <person name="Costa M.D."/>
            <person name="Nagy L.G."/>
            <person name="Floudas D."/>
            <person name="Copeland A."/>
            <person name="Barry K.W."/>
            <person name="Cichocki N."/>
            <person name="Veneault-Fourrey C."/>
            <person name="LaButti K."/>
            <person name="Lindquist E.A."/>
            <person name="Lipzen A."/>
            <person name="Lundell T."/>
            <person name="Morin E."/>
            <person name="Murat C."/>
            <person name="Sun H."/>
            <person name="Tunlid A."/>
            <person name="Henrissat B."/>
            <person name="Grigoriev I.V."/>
            <person name="Hibbett D.S."/>
            <person name="Martin F."/>
            <person name="Nordberg H.P."/>
            <person name="Cantor M.N."/>
            <person name="Hua S.X."/>
        </authorList>
    </citation>
    <scope>NUCLEOTIDE SEQUENCE [LARGE SCALE GENOMIC DNA]</scope>
    <source>
        <strain evidence="1 2">Marx 270</strain>
    </source>
</reference>
<dbReference type="InParanoid" id="A0A0C3NRU8"/>
<proteinExistence type="predicted"/>
<evidence type="ECO:0000313" key="1">
    <source>
        <dbReference type="EMBL" id="KIN98013.1"/>
    </source>
</evidence>
<protein>
    <submittedName>
        <fullName evidence="1">Uncharacterized protein</fullName>
    </submittedName>
</protein>
<evidence type="ECO:0000313" key="2">
    <source>
        <dbReference type="Proteomes" id="UP000054217"/>
    </source>
</evidence>
<gene>
    <name evidence="1" type="ORF">M404DRAFT_1005719</name>
</gene>
<keyword evidence="2" id="KW-1185">Reference proteome</keyword>